<sequence length="179" mass="20137">MTQYTIGILPSSQVISLVEEFSHKYPQHRHTSLPPHITLYPPFTLSRSINEKQLIGKLESATLGHKEFSVEIGKLNTFSGDKVVFLEPTPYSSAEIYNLAEKIKIFLHDLVQNTTPKLNLGIQAHITLAKQIPEGEAPLILHEAQKIPLPLSFLCNSIVVFKKVDDRSSWKLLSRVLLS</sequence>
<dbReference type="SUPFAM" id="SSF55144">
    <property type="entry name" value="LigT-like"/>
    <property type="match status" value="1"/>
</dbReference>
<dbReference type="InterPro" id="IPR009097">
    <property type="entry name" value="Cyclic_Pdiesterase"/>
</dbReference>
<protein>
    <submittedName>
        <fullName evidence="1">Uncharacterized protein</fullName>
    </submittedName>
</protein>
<reference evidence="1 2" key="1">
    <citation type="journal article" date="2015" name="Nature">
        <title>rRNA introns, odd ribosomes, and small enigmatic genomes across a large radiation of phyla.</title>
        <authorList>
            <person name="Brown C.T."/>
            <person name="Hug L.A."/>
            <person name="Thomas B.C."/>
            <person name="Sharon I."/>
            <person name="Castelle C.J."/>
            <person name="Singh A."/>
            <person name="Wilkins M.J."/>
            <person name="Williams K.H."/>
            <person name="Banfield J.F."/>
        </authorList>
    </citation>
    <scope>NUCLEOTIDE SEQUENCE [LARGE SCALE GENOMIC DNA]</scope>
</reference>
<dbReference type="InterPro" id="IPR050580">
    <property type="entry name" value="2H_phosphoesterase_YjcG-like"/>
</dbReference>
<dbReference type="AlphaFoldDB" id="A0A0G1GML0"/>
<name>A0A0G1GML0_9BACT</name>
<comment type="caution">
    <text evidence="1">The sequence shown here is derived from an EMBL/GenBank/DDBJ whole genome shotgun (WGS) entry which is preliminary data.</text>
</comment>
<dbReference type="Proteomes" id="UP000034069">
    <property type="component" value="Unassembled WGS sequence"/>
</dbReference>
<dbReference type="Gene3D" id="3.90.1140.10">
    <property type="entry name" value="Cyclic phosphodiesterase"/>
    <property type="match status" value="1"/>
</dbReference>
<accession>A0A0G1GML0</accession>
<evidence type="ECO:0000313" key="1">
    <source>
        <dbReference type="EMBL" id="KKT36186.1"/>
    </source>
</evidence>
<evidence type="ECO:0000313" key="2">
    <source>
        <dbReference type="Proteomes" id="UP000034069"/>
    </source>
</evidence>
<dbReference type="Pfam" id="PF13563">
    <property type="entry name" value="2_5_RNA_ligase2"/>
    <property type="match status" value="1"/>
</dbReference>
<dbReference type="PANTHER" id="PTHR40037:SF1">
    <property type="entry name" value="PHOSPHOESTERASE SAOUHSC_00951-RELATED"/>
    <property type="match status" value="1"/>
</dbReference>
<proteinExistence type="predicted"/>
<dbReference type="PANTHER" id="PTHR40037">
    <property type="entry name" value="PHOSPHOESTERASE YJCG-RELATED"/>
    <property type="match status" value="1"/>
</dbReference>
<gene>
    <name evidence="1" type="ORF">UW23_C0005G0018</name>
</gene>
<organism evidence="1 2">
    <name type="scientific">Candidatus Collierbacteria bacterium GW2011_GWA1_44_12</name>
    <dbReference type="NCBI Taxonomy" id="1618376"/>
    <lineage>
        <taxon>Bacteria</taxon>
        <taxon>Candidatus Collieribacteriota</taxon>
    </lineage>
</organism>
<dbReference type="EMBL" id="LCHN01000005">
    <property type="protein sequence ID" value="KKT36186.1"/>
    <property type="molecule type" value="Genomic_DNA"/>
</dbReference>